<reference evidence="2" key="1">
    <citation type="journal article" date="2019" name="Int. J. Syst. Evol. Microbiol.">
        <title>The Global Catalogue of Microorganisms (GCM) 10K type strain sequencing project: providing services to taxonomists for standard genome sequencing and annotation.</title>
        <authorList>
            <consortium name="The Broad Institute Genomics Platform"/>
            <consortium name="The Broad Institute Genome Sequencing Center for Infectious Disease"/>
            <person name="Wu L."/>
            <person name="Ma J."/>
        </authorList>
    </citation>
    <scope>NUCLEOTIDE SEQUENCE [LARGE SCALE GENOMIC DNA]</scope>
    <source>
        <strain evidence="2">CGMCC 4.1641</strain>
    </source>
</reference>
<organism evidence="1 2">
    <name type="scientific">Cohnella boryungensis</name>
    <dbReference type="NCBI Taxonomy" id="768479"/>
    <lineage>
        <taxon>Bacteria</taxon>
        <taxon>Bacillati</taxon>
        <taxon>Bacillota</taxon>
        <taxon>Bacilli</taxon>
        <taxon>Bacillales</taxon>
        <taxon>Paenibacillaceae</taxon>
        <taxon>Cohnella</taxon>
    </lineage>
</organism>
<sequence>MRSNRKEGEAFFRMRTDDFLRLDGDSKPSGICKRYRRLIVQIMEANP</sequence>
<dbReference type="EMBL" id="JBHSED010000058">
    <property type="protein sequence ID" value="MFC4306440.1"/>
    <property type="molecule type" value="Genomic_DNA"/>
</dbReference>
<evidence type="ECO:0000313" key="1">
    <source>
        <dbReference type="EMBL" id="MFC4306440.1"/>
    </source>
</evidence>
<name>A0ABV8SGQ0_9BACL</name>
<protein>
    <submittedName>
        <fullName evidence="1">Uncharacterized protein</fullName>
    </submittedName>
</protein>
<comment type="caution">
    <text evidence="1">The sequence shown here is derived from an EMBL/GenBank/DDBJ whole genome shotgun (WGS) entry which is preliminary data.</text>
</comment>
<gene>
    <name evidence="1" type="ORF">ACFO1S_23735</name>
</gene>
<keyword evidence="2" id="KW-1185">Reference proteome</keyword>
<proteinExistence type="predicted"/>
<dbReference type="Proteomes" id="UP001595755">
    <property type="component" value="Unassembled WGS sequence"/>
</dbReference>
<accession>A0ABV8SGQ0</accession>
<evidence type="ECO:0000313" key="2">
    <source>
        <dbReference type="Proteomes" id="UP001595755"/>
    </source>
</evidence>